<evidence type="ECO:0000313" key="7">
    <source>
        <dbReference type="EMBL" id="GHO49249.1"/>
    </source>
</evidence>
<reference evidence="7" key="1">
    <citation type="submission" date="2020-10" db="EMBL/GenBank/DDBJ databases">
        <title>Taxonomic study of unclassified bacteria belonging to the class Ktedonobacteria.</title>
        <authorList>
            <person name="Yabe S."/>
            <person name="Wang C.M."/>
            <person name="Zheng Y."/>
            <person name="Sakai Y."/>
            <person name="Cavaletti L."/>
            <person name="Monciardini P."/>
            <person name="Donadio S."/>
        </authorList>
    </citation>
    <scope>NUCLEOTIDE SEQUENCE</scope>
    <source>
        <strain evidence="7">SOSP1-1</strain>
    </source>
</reference>
<dbReference type="SUPFAM" id="SSF88946">
    <property type="entry name" value="Sigma2 domain of RNA polymerase sigma factors"/>
    <property type="match status" value="1"/>
</dbReference>
<organism evidence="7 8">
    <name type="scientific">Ktedonospora formicarum</name>
    <dbReference type="NCBI Taxonomy" id="2778364"/>
    <lineage>
        <taxon>Bacteria</taxon>
        <taxon>Bacillati</taxon>
        <taxon>Chloroflexota</taxon>
        <taxon>Ktedonobacteria</taxon>
        <taxon>Ktedonobacterales</taxon>
        <taxon>Ktedonobacteraceae</taxon>
        <taxon>Ktedonospora</taxon>
    </lineage>
</organism>
<dbReference type="InterPro" id="IPR036388">
    <property type="entry name" value="WH-like_DNA-bd_sf"/>
</dbReference>
<keyword evidence="2" id="KW-0805">Transcription regulation</keyword>
<dbReference type="Gene3D" id="1.10.1740.10">
    <property type="match status" value="1"/>
</dbReference>
<evidence type="ECO:0000256" key="3">
    <source>
        <dbReference type="ARBA" id="ARBA00023082"/>
    </source>
</evidence>
<keyword evidence="8" id="KW-1185">Reference proteome</keyword>
<comment type="caution">
    <text evidence="7">The sequence shown here is derived from an EMBL/GenBank/DDBJ whole genome shotgun (WGS) entry which is preliminary data.</text>
</comment>
<feature type="domain" description="RNA polymerase sigma factor 70 region 4 type 2" evidence="6">
    <location>
        <begin position="108"/>
        <end position="158"/>
    </location>
</feature>
<dbReference type="InterPro" id="IPR039425">
    <property type="entry name" value="RNA_pol_sigma-70-like"/>
</dbReference>
<dbReference type="RefSeq" id="WP_220198395.1">
    <property type="nucleotide sequence ID" value="NZ_BNJF01000005.1"/>
</dbReference>
<evidence type="ECO:0000256" key="1">
    <source>
        <dbReference type="ARBA" id="ARBA00010641"/>
    </source>
</evidence>
<dbReference type="GO" id="GO:0006352">
    <property type="term" value="P:DNA-templated transcription initiation"/>
    <property type="evidence" value="ECO:0007669"/>
    <property type="project" value="InterPro"/>
</dbReference>
<dbReference type="GO" id="GO:0016987">
    <property type="term" value="F:sigma factor activity"/>
    <property type="evidence" value="ECO:0007669"/>
    <property type="project" value="UniProtKB-KW"/>
</dbReference>
<proteinExistence type="inferred from homology"/>
<dbReference type="InterPro" id="IPR013325">
    <property type="entry name" value="RNA_pol_sigma_r2"/>
</dbReference>
<dbReference type="InterPro" id="IPR014284">
    <property type="entry name" value="RNA_pol_sigma-70_dom"/>
</dbReference>
<dbReference type="Gene3D" id="1.10.10.10">
    <property type="entry name" value="Winged helix-like DNA-binding domain superfamily/Winged helix DNA-binding domain"/>
    <property type="match status" value="1"/>
</dbReference>
<protein>
    <recommendedName>
        <fullName evidence="6">RNA polymerase sigma factor 70 region 4 type 2 domain-containing protein</fullName>
    </recommendedName>
</protein>
<dbReference type="InterPro" id="IPR013249">
    <property type="entry name" value="RNA_pol_sigma70_r4_t2"/>
</dbReference>
<dbReference type="GO" id="GO:0003677">
    <property type="term" value="F:DNA binding"/>
    <property type="evidence" value="ECO:0007669"/>
    <property type="project" value="UniProtKB-KW"/>
</dbReference>
<keyword evidence="4" id="KW-0238">DNA-binding</keyword>
<comment type="similarity">
    <text evidence="1">Belongs to the sigma-70 factor family. ECF subfamily.</text>
</comment>
<gene>
    <name evidence="7" type="ORF">KSX_74120</name>
</gene>
<evidence type="ECO:0000256" key="2">
    <source>
        <dbReference type="ARBA" id="ARBA00023015"/>
    </source>
</evidence>
<sequence length="183" mass="21719">MSTFADERSLPAVTGQSKLTKEHWKRLASCEEAEDVQGEIFTTILENSCMQFWSEEAQQRWMWRVARNKVIDVYRTLECVPLEEICDELYENERYRPEQTALRHEAAMYLDEAVRALPPLQQRLLRWRFVYEMRYIDMAGQLGKSEEAVRTQIFRTLKVLLYIRSKVFIDGHMVSSLWLSDVT</sequence>
<evidence type="ECO:0000259" key="6">
    <source>
        <dbReference type="Pfam" id="PF08281"/>
    </source>
</evidence>
<evidence type="ECO:0000313" key="8">
    <source>
        <dbReference type="Proteomes" id="UP000612362"/>
    </source>
</evidence>
<dbReference type="InterPro" id="IPR013324">
    <property type="entry name" value="RNA_pol_sigma_r3/r4-like"/>
</dbReference>
<keyword evidence="5" id="KW-0804">Transcription</keyword>
<dbReference type="AlphaFoldDB" id="A0A8J3IBW9"/>
<evidence type="ECO:0000256" key="4">
    <source>
        <dbReference type="ARBA" id="ARBA00023125"/>
    </source>
</evidence>
<keyword evidence="3" id="KW-0731">Sigma factor</keyword>
<dbReference type="Pfam" id="PF08281">
    <property type="entry name" value="Sigma70_r4_2"/>
    <property type="match status" value="1"/>
</dbReference>
<dbReference type="NCBIfam" id="TIGR02937">
    <property type="entry name" value="sigma70-ECF"/>
    <property type="match status" value="1"/>
</dbReference>
<dbReference type="PANTHER" id="PTHR43133:SF8">
    <property type="entry name" value="RNA POLYMERASE SIGMA FACTOR HI_1459-RELATED"/>
    <property type="match status" value="1"/>
</dbReference>
<dbReference type="EMBL" id="BNJF01000005">
    <property type="protein sequence ID" value="GHO49249.1"/>
    <property type="molecule type" value="Genomic_DNA"/>
</dbReference>
<dbReference type="SUPFAM" id="SSF88659">
    <property type="entry name" value="Sigma3 and sigma4 domains of RNA polymerase sigma factors"/>
    <property type="match status" value="1"/>
</dbReference>
<name>A0A8J3IBW9_9CHLR</name>
<evidence type="ECO:0000256" key="5">
    <source>
        <dbReference type="ARBA" id="ARBA00023163"/>
    </source>
</evidence>
<dbReference type="PANTHER" id="PTHR43133">
    <property type="entry name" value="RNA POLYMERASE ECF-TYPE SIGMA FACTO"/>
    <property type="match status" value="1"/>
</dbReference>
<accession>A0A8J3IBW9</accession>
<dbReference type="Proteomes" id="UP000612362">
    <property type="component" value="Unassembled WGS sequence"/>
</dbReference>